<comment type="caution">
    <text evidence="2">The sequence shown here is derived from an EMBL/GenBank/DDBJ whole genome shotgun (WGS) entry which is preliminary data.</text>
</comment>
<keyword evidence="1" id="KW-0472">Membrane</keyword>
<evidence type="ECO:0000256" key="1">
    <source>
        <dbReference type="SAM" id="Phobius"/>
    </source>
</evidence>
<accession>A0A5B7D1Z9</accession>
<dbReference type="GO" id="GO:0016020">
    <property type="term" value="C:membrane"/>
    <property type="evidence" value="ECO:0007669"/>
    <property type="project" value="InterPro"/>
</dbReference>
<dbReference type="OrthoDB" id="6355573at2759"/>
<dbReference type="GO" id="GO:0008381">
    <property type="term" value="F:mechanosensitive monoatomic ion channel activity"/>
    <property type="evidence" value="ECO:0007669"/>
    <property type="project" value="InterPro"/>
</dbReference>
<dbReference type="AlphaFoldDB" id="A0A5B7D1Z9"/>
<gene>
    <name evidence="2" type="primary">Piezo1</name>
    <name evidence="2" type="ORF">E2C01_008478</name>
</gene>
<evidence type="ECO:0000313" key="2">
    <source>
        <dbReference type="EMBL" id="MPC15680.1"/>
    </source>
</evidence>
<dbReference type="PANTHER" id="PTHR47049:SF2">
    <property type="entry name" value="PIEZO-TYPE MECHANOSENSITIVE ION CHANNEL HOMOLOG"/>
    <property type="match status" value="1"/>
</dbReference>
<feature type="transmembrane region" description="Helical" evidence="1">
    <location>
        <begin position="36"/>
        <end position="54"/>
    </location>
</feature>
<proteinExistence type="predicted"/>
<keyword evidence="1" id="KW-0812">Transmembrane</keyword>
<dbReference type="Proteomes" id="UP000324222">
    <property type="component" value="Unassembled WGS sequence"/>
</dbReference>
<keyword evidence="3" id="KW-1185">Reference proteome</keyword>
<reference evidence="2 3" key="1">
    <citation type="submission" date="2019-05" db="EMBL/GenBank/DDBJ databases">
        <title>Another draft genome of Portunus trituberculatus and its Hox gene families provides insights of decapod evolution.</title>
        <authorList>
            <person name="Jeong J.-H."/>
            <person name="Song I."/>
            <person name="Kim S."/>
            <person name="Choi T."/>
            <person name="Kim D."/>
            <person name="Ryu S."/>
            <person name="Kim W."/>
        </authorList>
    </citation>
    <scope>NUCLEOTIDE SEQUENCE [LARGE SCALE GENOMIC DNA]</scope>
    <source>
        <tissue evidence="2">Muscle</tissue>
    </source>
</reference>
<sequence>MSLVAVIGTRLDVYSLFYAAWLCYFYNRERKGIARVWKGFVVFITVLLPIQYLMCVGIPPGICTDYPWAGEMDPELREWLFFPDFVKPPESYKIVSECYGELCVCVCVHYCSRYF</sequence>
<dbReference type="EMBL" id="VSRR010000447">
    <property type="protein sequence ID" value="MPC15680.1"/>
    <property type="molecule type" value="Genomic_DNA"/>
</dbReference>
<protein>
    <submittedName>
        <fullName evidence="2">Piezo-type mechanosensitive ion channel component 1</fullName>
    </submittedName>
</protein>
<dbReference type="InterPro" id="IPR027272">
    <property type="entry name" value="Piezo"/>
</dbReference>
<feature type="transmembrane region" description="Helical" evidence="1">
    <location>
        <begin position="6"/>
        <end position="24"/>
    </location>
</feature>
<keyword evidence="1" id="KW-1133">Transmembrane helix</keyword>
<dbReference type="PANTHER" id="PTHR47049">
    <property type="entry name" value="PIEZO-TYPE MECHANOSENSITIVE ION CHANNEL HOMOLOG"/>
    <property type="match status" value="1"/>
</dbReference>
<evidence type="ECO:0000313" key="3">
    <source>
        <dbReference type="Proteomes" id="UP000324222"/>
    </source>
</evidence>
<name>A0A5B7D1Z9_PORTR</name>
<organism evidence="2 3">
    <name type="scientific">Portunus trituberculatus</name>
    <name type="common">Swimming crab</name>
    <name type="synonym">Neptunus trituberculatus</name>
    <dbReference type="NCBI Taxonomy" id="210409"/>
    <lineage>
        <taxon>Eukaryota</taxon>
        <taxon>Metazoa</taxon>
        <taxon>Ecdysozoa</taxon>
        <taxon>Arthropoda</taxon>
        <taxon>Crustacea</taxon>
        <taxon>Multicrustacea</taxon>
        <taxon>Malacostraca</taxon>
        <taxon>Eumalacostraca</taxon>
        <taxon>Eucarida</taxon>
        <taxon>Decapoda</taxon>
        <taxon>Pleocyemata</taxon>
        <taxon>Brachyura</taxon>
        <taxon>Eubrachyura</taxon>
        <taxon>Portunoidea</taxon>
        <taxon>Portunidae</taxon>
        <taxon>Portuninae</taxon>
        <taxon>Portunus</taxon>
    </lineage>
</organism>